<dbReference type="RefSeq" id="WP_007131182.1">
    <property type="nucleotide sequence ID" value="NZ_CP139098.1"/>
</dbReference>
<organism evidence="2 3">
    <name type="scientific">Paenibacillus lactis</name>
    <dbReference type="NCBI Taxonomy" id="228574"/>
    <lineage>
        <taxon>Bacteria</taxon>
        <taxon>Bacillati</taxon>
        <taxon>Bacillota</taxon>
        <taxon>Bacilli</taxon>
        <taxon>Bacillales</taxon>
        <taxon>Paenibacillaceae</taxon>
        <taxon>Paenibacillus</taxon>
    </lineage>
</organism>
<dbReference type="PROSITE" id="PS51257">
    <property type="entry name" value="PROKAR_LIPOPROTEIN"/>
    <property type="match status" value="1"/>
</dbReference>
<evidence type="ECO:0000313" key="3">
    <source>
        <dbReference type="Proteomes" id="UP000706926"/>
    </source>
</evidence>
<sequence length="242" mass="26757">MKKLRFTILTALCLLAGCNQASDVPAMNSTLYESDIHGLNTDTNEAQQYTLSFEIADIEKPLMELTAKQLTNSILTQKIGDYTVYFYHKNRDHGEVNAAIQLGTNRFEIGQVGYSAQNTELFTVRQVDAFGKNYIKVNGVCGANCPISDYIDVNTNSPKVMRIEAHTVEADVDKDGIKEIVATVGTIAQTSIYKLEPSHTVVTNLNETLGVQEVTYDNEANTFVVGTTNWIVKGGKLHEIVR</sequence>
<comment type="caution">
    <text evidence="2">The sequence shown here is derived from an EMBL/GenBank/DDBJ whole genome shotgun (WGS) entry which is preliminary data.</text>
</comment>
<feature type="signal peptide" evidence="1">
    <location>
        <begin position="1"/>
        <end position="21"/>
    </location>
</feature>
<protein>
    <recommendedName>
        <fullName evidence="4">Lipoprotein</fullName>
    </recommendedName>
</protein>
<keyword evidence="1" id="KW-0732">Signal</keyword>
<dbReference type="Proteomes" id="UP000706926">
    <property type="component" value="Unassembled WGS sequence"/>
</dbReference>
<proteinExistence type="predicted"/>
<evidence type="ECO:0000313" key="2">
    <source>
        <dbReference type="EMBL" id="MBP1895484.1"/>
    </source>
</evidence>
<name>A0ABS4FGV6_9BACL</name>
<evidence type="ECO:0000256" key="1">
    <source>
        <dbReference type="SAM" id="SignalP"/>
    </source>
</evidence>
<dbReference type="GeneID" id="95406496"/>
<reference evidence="2 3" key="1">
    <citation type="submission" date="2021-03" db="EMBL/GenBank/DDBJ databases">
        <title>Genomic Encyclopedia of Type Strains, Phase IV (KMG-IV): sequencing the most valuable type-strain genomes for metagenomic binning, comparative biology and taxonomic classification.</title>
        <authorList>
            <person name="Goeker M."/>
        </authorList>
    </citation>
    <scope>NUCLEOTIDE SEQUENCE [LARGE SCALE GENOMIC DNA]</scope>
    <source>
        <strain evidence="2 3">DSM 15596</strain>
    </source>
</reference>
<feature type="chain" id="PRO_5046150713" description="Lipoprotein" evidence="1">
    <location>
        <begin position="22"/>
        <end position="242"/>
    </location>
</feature>
<dbReference type="EMBL" id="JAGGKI010000014">
    <property type="protein sequence ID" value="MBP1895484.1"/>
    <property type="molecule type" value="Genomic_DNA"/>
</dbReference>
<accession>A0ABS4FGV6</accession>
<evidence type="ECO:0008006" key="4">
    <source>
        <dbReference type="Google" id="ProtNLM"/>
    </source>
</evidence>
<gene>
    <name evidence="2" type="ORF">J2Z18_004594</name>
</gene>
<keyword evidence="3" id="KW-1185">Reference proteome</keyword>